<dbReference type="InterPro" id="IPR023772">
    <property type="entry name" value="DNA-bd_HTH_TetR-type_CS"/>
</dbReference>
<feature type="domain" description="HTH tetR-type" evidence="5">
    <location>
        <begin position="1"/>
        <end position="56"/>
    </location>
</feature>
<keyword evidence="2 4" id="KW-0238">DNA-binding</keyword>
<dbReference type="InterPro" id="IPR009057">
    <property type="entry name" value="Homeodomain-like_sf"/>
</dbReference>
<dbReference type="Pfam" id="PF00440">
    <property type="entry name" value="TetR_N"/>
    <property type="match status" value="1"/>
</dbReference>
<dbReference type="Gene3D" id="1.10.10.60">
    <property type="entry name" value="Homeodomain-like"/>
    <property type="match status" value="1"/>
</dbReference>
<evidence type="ECO:0000256" key="2">
    <source>
        <dbReference type="ARBA" id="ARBA00023125"/>
    </source>
</evidence>
<dbReference type="PROSITE" id="PS01081">
    <property type="entry name" value="HTH_TETR_1"/>
    <property type="match status" value="1"/>
</dbReference>
<evidence type="ECO:0000256" key="4">
    <source>
        <dbReference type="PROSITE-ProRule" id="PRU00335"/>
    </source>
</evidence>
<evidence type="ECO:0000313" key="6">
    <source>
        <dbReference type="EMBL" id="GAA1179068.1"/>
    </source>
</evidence>
<organism evidence="6 7">
    <name type="scientific">Streptomyces hebeiensis</name>
    <dbReference type="NCBI Taxonomy" id="229486"/>
    <lineage>
        <taxon>Bacteria</taxon>
        <taxon>Bacillati</taxon>
        <taxon>Actinomycetota</taxon>
        <taxon>Actinomycetes</taxon>
        <taxon>Kitasatosporales</taxon>
        <taxon>Streptomycetaceae</taxon>
        <taxon>Streptomyces</taxon>
    </lineage>
</organism>
<evidence type="ECO:0000256" key="1">
    <source>
        <dbReference type="ARBA" id="ARBA00023015"/>
    </source>
</evidence>
<dbReference type="InterPro" id="IPR041347">
    <property type="entry name" value="MftR_C"/>
</dbReference>
<keyword evidence="1" id="KW-0805">Transcription regulation</keyword>
<dbReference type="Proteomes" id="UP001501371">
    <property type="component" value="Unassembled WGS sequence"/>
</dbReference>
<comment type="caution">
    <text evidence="6">The sequence shown here is derived from an EMBL/GenBank/DDBJ whole genome shotgun (WGS) entry which is preliminary data.</text>
</comment>
<dbReference type="PROSITE" id="PS50977">
    <property type="entry name" value="HTH_TETR_2"/>
    <property type="match status" value="1"/>
</dbReference>
<keyword evidence="7" id="KW-1185">Reference proteome</keyword>
<accession>A0ABN1UXL6</accession>
<dbReference type="Pfam" id="PF17754">
    <property type="entry name" value="TetR_C_14"/>
    <property type="match status" value="1"/>
</dbReference>
<dbReference type="Gene3D" id="1.10.357.10">
    <property type="entry name" value="Tetracycline Repressor, domain 2"/>
    <property type="match status" value="1"/>
</dbReference>
<evidence type="ECO:0000313" key="7">
    <source>
        <dbReference type="Proteomes" id="UP001501371"/>
    </source>
</evidence>
<name>A0ABN1UXL6_9ACTN</name>
<reference evidence="6 7" key="1">
    <citation type="journal article" date="2019" name="Int. J. Syst. Evol. Microbiol.">
        <title>The Global Catalogue of Microorganisms (GCM) 10K type strain sequencing project: providing services to taxonomists for standard genome sequencing and annotation.</title>
        <authorList>
            <consortium name="The Broad Institute Genomics Platform"/>
            <consortium name="The Broad Institute Genome Sequencing Center for Infectious Disease"/>
            <person name="Wu L."/>
            <person name="Ma J."/>
        </authorList>
    </citation>
    <scope>NUCLEOTIDE SEQUENCE [LARGE SCALE GENOMIC DNA]</scope>
    <source>
        <strain evidence="6 7">JCM 12696</strain>
    </source>
</reference>
<feature type="DNA-binding region" description="H-T-H motif" evidence="4">
    <location>
        <begin position="19"/>
        <end position="38"/>
    </location>
</feature>
<sequence length="192" mass="20316">MLRERAIGILLRDGYPNVSMARLADEVGLSVRTLHRYFPAKADIVWGGTEGSLDTLRRHLDETDADLPILDAITVAVVGVFSQDADEPSLSRARLRIIATTPELQSTRPETYRGWRDETIAFIARRTGASVHDVSARAAGAAVQTAIAESLACWAADDSGDSLADSVTRALLGLGALAASPRPCSSAATGTG</sequence>
<evidence type="ECO:0000256" key="3">
    <source>
        <dbReference type="ARBA" id="ARBA00023163"/>
    </source>
</evidence>
<dbReference type="PANTHER" id="PTHR30055">
    <property type="entry name" value="HTH-TYPE TRANSCRIPTIONAL REGULATOR RUTR"/>
    <property type="match status" value="1"/>
</dbReference>
<protein>
    <recommendedName>
        <fullName evidence="5">HTH tetR-type domain-containing protein</fullName>
    </recommendedName>
</protein>
<gene>
    <name evidence="6" type="ORF">GCM10009654_40410</name>
</gene>
<dbReference type="EMBL" id="BAAAKV010000036">
    <property type="protein sequence ID" value="GAA1179068.1"/>
    <property type="molecule type" value="Genomic_DNA"/>
</dbReference>
<proteinExistence type="predicted"/>
<evidence type="ECO:0000259" key="5">
    <source>
        <dbReference type="PROSITE" id="PS50977"/>
    </source>
</evidence>
<dbReference type="PANTHER" id="PTHR30055:SF234">
    <property type="entry name" value="HTH-TYPE TRANSCRIPTIONAL REGULATOR BETI"/>
    <property type="match status" value="1"/>
</dbReference>
<keyword evidence="3" id="KW-0804">Transcription</keyword>
<dbReference type="SUPFAM" id="SSF46689">
    <property type="entry name" value="Homeodomain-like"/>
    <property type="match status" value="1"/>
</dbReference>
<dbReference type="InterPro" id="IPR001647">
    <property type="entry name" value="HTH_TetR"/>
</dbReference>
<dbReference type="InterPro" id="IPR050109">
    <property type="entry name" value="HTH-type_TetR-like_transc_reg"/>
</dbReference>